<dbReference type="Pfam" id="PF14025">
    <property type="entry name" value="DUF4241"/>
    <property type="match status" value="1"/>
</dbReference>
<dbReference type="Proteomes" id="UP000280819">
    <property type="component" value="Unassembled WGS sequence"/>
</dbReference>
<comment type="caution">
    <text evidence="1">The sequence shown here is derived from an EMBL/GenBank/DDBJ whole genome shotgun (WGS) entry which is preliminary data.</text>
</comment>
<evidence type="ECO:0000313" key="2">
    <source>
        <dbReference type="Proteomes" id="UP000280819"/>
    </source>
</evidence>
<name>A0A3P1T585_9ACTN</name>
<dbReference type="InterPro" id="IPR025335">
    <property type="entry name" value="DUF4241"/>
</dbReference>
<evidence type="ECO:0000313" key="1">
    <source>
        <dbReference type="EMBL" id="RRD04672.1"/>
    </source>
</evidence>
<dbReference type="RefSeq" id="WP_124844824.1">
    <property type="nucleotide sequence ID" value="NZ_RQZG01000009.1"/>
</dbReference>
<accession>A0A3P1T585</accession>
<protein>
    <submittedName>
        <fullName evidence="1">DUF4241 domain-containing protein</fullName>
    </submittedName>
</protein>
<dbReference type="AlphaFoldDB" id="A0A3P1T585"/>
<reference evidence="1 2" key="1">
    <citation type="submission" date="2018-11" db="EMBL/GenBank/DDBJ databases">
        <title>Genomes From Bacteria Associated with the Canine Oral Cavity: a Test Case for Automated Genome-Based Taxonomic Assignment.</title>
        <authorList>
            <person name="Coil D.A."/>
            <person name="Jospin G."/>
            <person name="Darling A.E."/>
            <person name="Wallis C."/>
            <person name="Davis I.J."/>
            <person name="Harris S."/>
            <person name="Eisen J.A."/>
            <person name="Holcombe L.J."/>
            <person name="O'Flynn C."/>
        </authorList>
    </citation>
    <scope>NUCLEOTIDE SEQUENCE [LARGE SCALE GENOMIC DNA]</scope>
    <source>
        <strain evidence="1 2">OH887_COT-365</strain>
    </source>
</reference>
<organism evidence="1 2">
    <name type="scientific">Arachnia propionica</name>
    <dbReference type="NCBI Taxonomy" id="1750"/>
    <lineage>
        <taxon>Bacteria</taxon>
        <taxon>Bacillati</taxon>
        <taxon>Actinomycetota</taxon>
        <taxon>Actinomycetes</taxon>
        <taxon>Propionibacteriales</taxon>
        <taxon>Propionibacteriaceae</taxon>
        <taxon>Arachnia</taxon>
    </lineage>
</organism>
<dbReference type="OrthoDB" id="9789980at2"/>
<proteinExistence type="predicted"/>
<sequence>MDITDFWALHDGPVPSPFVGDEPDLSQTTVNLTVVDLGTLKVPSGLVEVSDPFVTLSESQSFPVPPGEYPVKVTIADVSLAQDGGHLREAYLSLVLGPGEAVSVEPAVPHGEVNPRDVEDGWWCVGVDAGTVAFVDAEAVKTCMPPKDWRVWNDELFDHDGEDSWFNLMDSHDHHRAGLANIVLPKAEHGENLVLAHSGWGDGAYPVALTRDAEGNPVGLHIDLQILIEEEDEDEDDY</sequence>
<dbReference type="EMBL" id="RQZG01000009">
    <property type="protein sequence ID" value="RRD04672.1"/>
    <property type="molecule type" value="Genomic_DNA"/>
</dbReference>
<gene>
    <name evidence="1" type="ORF">EII34_09000</name>
</gene>